<dbReference type="EMBL" id="LQMQ01000014">
    <property type="protein sequence ID" value="KUO41774.1"/>
    <property type="molecule type" value="Genomic_DNA"/>
</dbReference>
<keyword evidence="3" id="KW-0862">Zinc</keyword>
<proteinExistence type="predicted"/>
<dbReference type="InterPro" id="IPR038418">
    <property type="entry name" value="6-PTP_synth/QueD_sf"/>
</dbReference>
<dbReference type="SUPFAM" id="SSF55620">
    <property type="entry name" value="Tetrahydrobiopterin biosynthesis enzymes-like"/>
    <property type="match status" value="1"/>
</dbReference>
<evidence type="ECO:0000256" key="2">
    <source>
        <dbReference type="ARBA" id="ARBA00022723"/>
    </source>
</evidence>
<comment type="caution">
    <text evidence="5">The sequence shown here is derived from an EMBL/GenBank/DDBJ whole genome shotgun (WGS) entry which is preliminary data.</text>
</comment>
<keyword evidence="4" id="KW-0456">Lyase</keyword>
<evidence type="ECO:0000256" key="1">
    <source>
        <dbReference type="ARBA" id="ARBA00001947"/>
    </source>
</evidence>
<reference evidence="5 6" key="1">
    <citation type="journal article" date="2016" name="Nat. Microbiol.">
        <title>Genomic inference of the metabolism of cosmopolitan subsurface Archaea, Hadesarchaea.</title>
        <authorList>
            <person name="Baker B.J."/>
            <person name="Saw J.H."/>
            <person name="Lind A.E."/>
            <person name="Lazar C.S."/>
            <person name="Hinrichs K.-U."/>
            <person name="Teske A.P."/>
            <person name="Ettema T.J."/>
        </authorList>
    </citation>
    <scope>NUCLEOTIDE SEQUENCE [LARGE SCALE GENOMIC DNA]</scope>
</reference>
<dbReference type="Proteomes" id="UP000074294">
    <property type="component" value="Unassembled WGS sequence"/>
</dbReference>
<organism evidence="5 6">
    <name type="scientific">Hadarchaeum yellowstonense</name>
    <dbReference type="NCBI Taxonomy" id="1776334"/>
    <lineage>
        <taxon>Archaea</taxon>
        <taxon>Methanobacteriati</taxon>
        <taxon>Candidatus Hadarchaeota</taxon>
        <taxon>Candidatus Hadarchaeia</taxon>
        <taxon>Candidatus Hadarchaeales</taxon>
        <taxon>Candidatus Hadarchaeaceae</taxon>
        <taxon>Candidatus Hadarchaeum</taxon>
    </lineage>
</organism>
<dbReference type="InterPro" id="IPR007115">
    <property type="entry name" value="6-PTP_synth/QueD"/>
</dbReference>
<dbReference type="STRING" id="1776334.APZ16_00425"/>
<accession>A0A147JYT6</accession>
<evidence type="ECO:0000256" key="3">
    <source>
        <dbReference type="ARBA" id="ARBA00022833"/>
    </source>
</evidence>
<keyword evidence="2" id="KW-0479">Metal-binding</keyword>
<dbReference type="GO" id="GO:0016829">
    <property type="term" value="F:lyase activity"/>
    <property type="evidence" value="ECO:0007669"/>
    <property type="project" value="UniProtKB-KW"/>
</dbReference>
<dbReference type="Gene3D" id="3.30.479.10">
    <property type="entry name" value="6-pyruvoyl tetrahydropterin synthase/QueD"/>
    <property type="match status" value="1"/>
</dbReference>
<dbReference type="PANTHER" id="PTHR12589:SF7">
    <property type="entry name" value="6-PYRUVOYL TETRAHYDROBIOPTERIN SYNTHASE"/>
    <property type="match status" value="1"/>
</dbReference>
<gene>
    <name evidence="5" type="ORF">APZ16_00425</name>
</gene>
<sequence length="157" mass="17810">MRVELTEGLGFSAAHFIIGHKKCEYLHGHNWRVGVIVEGEEDERGLVVDFLDLKRMMEKICSGYDHRLLLPSKNPALKLISEGRSTRISVHGREFEFPSTDVVWIPAVNTTVEEFARVLADEIVKSLSDRPNVRRVKVFVEESPGQSATEERLLRPG</sequence>
<evidence type="ECO:0000256" key="4">
    <source>
        <dbReference type="ARBA" id="ARBA00023239"/>
    </source>
</evidence>
<dbReference type="GO" id="GO:0046872">
    <property type="term" value="F:metal ion binding"/>
    <property type="evidence" value="ECO:0007669"/>
    <property type="project" value="UniProtKB-KW"/>
</dbReference>
<evidence type="ECO:0008006" key="7">
    <source>
        <dbReference type="Google" id="ProtNLM"/>
    </source>
</evidence>
<protein>
    <recommendedName>
        <fullName evidence="7">6-pyruvoyl tetrahydropterin synthase</fullName>
    </recommendedName>
</protein>
<evidence type="ECO:0000313" key="5">
    <source>
        <dbReference type="EMBL" id="KUO41774.1"/>
    </source>
</evidence>
<evidence type="ECO:0000313" key="6">
    <source>
        <dbReference type="Proteomes" id="UP000074294"/>
    </source>
</evidence>
<dbReference type="Pfam" id="PF01242">
    <property type="entry name" value="PTPS"/>
    <property type="match status" value="1"/>
</dbReference>
<dbReference type="AlphaFoldDB" id="A0A147JYT6"/>
<dbReference type="PANTHER" id="PTHR12589">
    <property type="entry name" value="PYRUVOYL TETRAHYDROBIOPTERIN SYNTHASE"/>
    <property type="match status" value="1"/>
</dbReference>
<comment type="cofactor">
    <cofactor evidence="1">
        <name>Zn(2+)</name>
        <dbReference type="ChEBI" id="CHEBI:29105"/>
    </cofactor>
</comment>
<name>A0A147JYT6_HADYE</name>